<evidence type="ECO:0000256" key="2">
    <source>
        <dbReference type="SAM" id="MobiDB-lite"/>
    </source>
</evidence>
<dbReference type="EMBL" id="JAVXUP010000011">
    <property type="protein sequence ID" value="KAK3043076.1"/>
    <property type="molecule type" value="Genomic_DNA"/>
</dbReference>
<sequence>MGLPSLGLVFLRLHAGLKLLCDARLGHIFEMHEDELFGHRTQRPDASRLQVAQLLVCDVRQGDRESKGVPAKEDLTKNAQSPKPFDAHTLRRKLSSYDLKLQKDRCEILPSVKLRLPDEGESANMTIIDEIGVYGDMFINGFTVPLHLFFIEVLNAYGLALGQFSPHAWRFINLSGTDLKHTEKLKGAEPIESIYPLSNTQLRECGVIFSPEPQNFEEEEEESENDPGHTAQVQIGAEKLIIADKVLDEEKKKVMIENNFHREAEKKVEDLSKKLEQLELSNAGLIVKNVELSAQVNDLEAKKSTVALQAVQLFKISKAFMDQRYRDSKGALVHEAERRAAEAERKKAASSRALTSPSISRSLGTSGSVSVTVLRPQMPVVEDRAQGRGLSKDVAEPNE</sequence>
<comment type="caution">
    <text evidence="3">The sequence shown here is derived from an EMBL/GenBank/DDBJ whole genome shotgun (WGS) entry which is preliminary data.</text>
</comment>
<feature type="compositionally biased region" description="Basic and acidic residues" evidence="2">
    <location>
        <begin position="65"/>
        <end position="76"/>
    </location>
</feature>
<keyword evidence="1" id="KW-0175">Coiled coil</keyword>
<accession>A0AA88XBB9</accession>
<evidence type="ECO:0000256" key="1">
    <source>
        <dbReference type="SAM" id="Coils"/>
    </source>
</evidence>
<organism evidence="3 4">
    <name type="scientific">Escallonia herrerae</name>
    <dbReference type="NCBI Taxonomy" id="1293975"/>
    <lineage>
        <taxon>Eukaryota</taxon>
        <taxon>Viridiplantae</taxon>
        <taxon>Streptophyta</taxon>
        <taxon>Embryophyta</taxon>
        <taxon>Tracheophyta</taxon>
        <taxon>Spermatophyta</taxon>
        <taxon>Magnoliopsida</taxon>
        <taxon>eudicotyledons</taxon>
        <taxon>Gunneridae</taxon>
        <taxon>Pentapetalae</taxon>
        <taxon>asterids</taxon>
        <taxon>campanulids</taxon>
        <taxon>Escalloniales</taxon>
        <taxon>Escalloniaceae</taxon>
        <taxon>Escallonia</taxon>
    </lineage>
</organism>
<reference evidence="3" key="1">
    <citation type="submission" date="2022-12" db="EMBL/GenBank/DDBJ databases">
        <title>Draft genome assemblies for two species of Escallonia (Escalloniales).</title>
        <authorList>
            <person name="Chanderbali A."/>
            <person name="Dervinis C."/>
            <person name="Anghel I."/>
            <person name="Soltis D."/>
            <person name="Soltis P."/>
            <person name="Zapata F."/>
        </authorList>
    </citation>
    <scope>NUCLEOTIDE SEQUENCE</scope>
    <source>
        <strain evidence="3">UCBG64.0493</strain>
        <tissue evidence="3">Leaf</tissue>
    </source>
</reference>
<feature type="region of interest" description="Disordered" evidence="2">
    <location>
        <begin position="65"/>
        <end position="84"/>
    </location>
</feature>
<proteinExistence type="predicted"/>
<feature type="compositionally biased region" description="Basic and acidic residues" evidence="2">
    <location>
        <begin position="381"/>
        <end position="399"/>
    </location>
</feature>
<protein>
    <submittedName>
        <fullName evidence="3">Uncharacterized protein</fullName>
    </submittedName>
</protein>
<evidence type="ECO:0000313" key="4">
    <source>
        <dbReference type="Proteomes" id="UP001188597"/>
    </source>
</evidence>
<feature type="coiled-coil region" evidence="1">
    <location>
        <begin position="261"/>
        <end position="288"/>
    </location>
</feature>
<gene>
    <name evidence="3" type="ORF">RJ639_001191</name>
</gene>
<dbReference type="Proteomes" id="UP001188597">
    <property type="component" value="Unassembled WGS sequence"/>
</dbReference>
<evidence type="ECO:0000313" key="3">
    <source>
        <dbReference type="EMBL" id="KAK3043076.1"/>
    </source>
</evidence>
<dbReference type="AlphaFoldDB" id="A0AA88XBB9"/>
<feature type="region of interest" description="Disordered" evidence="2">
    <location>
        <begin position="344"/>
        <end position="399"/>
    </location>
</feature>
<name>A0AA88XBB9_9ASTE</name>
<keyword evidence="4" id="KW-1185">Reference proteome</keyword>
<feature type="compositionally biased region" description="Low complexity" evidence="2">
    <location>
        <begin position="360"/>
        <end position="375"/>
    </location>
</feature>